<keyword evidence="4" id="KW-1185">Reference proteome</keyword>
<organism evidence="3 4">
    <name type="scientific">Dactylosporangium aurantiacum</name>
    <dbReference type="NCBI Taxonomy" id="35754"/>
    <lineage>
        <taxon>Bacteria</taxon>
        <taxon>Bacillati</taxon>
        <taxon>Actinomycetota</taxon>
        <taxon>Actinomycetes</taxon>
        <taxon>Micromonosporales</taxon>
        <taxon>Micromonosporaceae</taxon>
        <taxon>Dactylosporangium</taxon>
    </lineage>
</organism>
<comment type="similarity">
    <text evidence="1">Belongs to the barstar family.</text>
</comment>
<evidence type="ECO:0000256" key="1">
    <source>
        <dbReference type="ARBA" id="ARBA00006845"/>
    </source>
</evidence>
<dbReference type="InterPro" id="IPR035905">
    <property type="entry name" value="Barstar-like_sf"/>
</dbReference>
<evidence type="ECO:0000313" key="3">
    <source>
        <dbReference type="EMBL" id="UWZ51511.1"/>
    </source>
</evidence>
<protein>
    <submittedName>
        <fullName evidence="3">Barstar family protein</fullName>
    </submittedName>
</protein>
<dbReference type="InterPro" id="IPR000468">
    <property type="entry name" value="Barstar"/>
</dbReference>
<dbReference type="Proteomes" id="UP001058003">
    <property type="component" value="Chromosome"/>
</dbReference>
<dbReference type="EMBL" id="CP073767">
    <property type="protein sequence ID" value="UWZ51511.1"/>
    <property type="molecule type" value="Genomic_DNA"/>
</dbReference>
<evidence type="ECO:0000259" key="2">
    <source>
        <dbReference type="Pfam" id="PF01337"/>
    </source>
</evidence>
<dbReference type="Gene3D" id="3.30.370.10">
    <property type="entry name" value="Barstar-like"/>
    <property type="match status" value="1"/>
</dbReference>
<feature type="domain" description="Barstar (barnase inhibitor)" evidence="2">
    <location>
        <begin position="3"/>
        <end position="93"/>
    </location>
</feature>
<dbReference type="SUPFAM" id="SSF52038">
    <property type="entry name" value="Barstar-related"/>
    <property type="match status" value="1"/>
</dbReference>
<proteinExistence type="inferred from homology"/>
<gene>
    <name evidence="3" type="ORF">Daura_32820</name>
</gene>
<dbReference type="KEGG" id="daur:Daura_32820"/>
<reference evidence="3" key="1">
    <citation type="submission" date="2021-04" db="EMBL/GenBank/DDBJ databases">
        <title>Dactylosporangium aurantiacum NRRL B-8018 full assembly.</title>
        <authorList>
            <person name="Hartkoorn R.C."/>
            <person name="Beaudoing E."/>
            <person name="Hot D."/>
        </authorList>
    </citation>
    <scope>NUCLEOTIDE SEQUENCE</scope>
    <source>
        <strain evidence="3">NRRL B-8018</strain>
    </source>
</reference>
<evidence type="ECO:0000313" key="4">
    <source>
        <dbReference type="Proteomes" id="UP001058003"/>
    </source>
</evidence>
<dbReference type="AlphaFoldDB" id="A0A9Q9I984"/>
<name>A0A9Q9I984_9ACTN</name>
<dbReference type="Pfam" id="PF01337">
    <property type="entry name" value="Barstar"/>
    <property type="match status" value="1"/>
</dbReference>
<accession>A0A9Q9I984</accession>
<sequence length="97" mass="11012">MVRVRLDGNQIHSEADFHRHLAALLDFGPYYGHNLDALWDRLTTDVPRPVHVIWTAARVSRSAMGAPAFARIERTLRAVADQDVAWGRGDRFTFELA</sequence>